<reference evidence="11 12" key="1">
    <citation type="submission" date="2016-12" db="EMBL/GenBank/DDBJ databases">
        <title>Complete genome sequence of Clostridium kluyveri JZZ isolated from the pit mud of a Chinese flavor liquor-making factory.</title>
        <authorList>
            <person name="Wang Y."/>
        </authorList>
    </citation>
    <scope>NUCLEOTIDE SEQUENCE [LARGE SCALE GENOMIC DNA]</scope>
    <source>
        <strain evidence="11 12">JZZ</strain>
    </source>
</reference>
<gene>
    <name evidence="11" type="ORF">BS101_10015</name>
</gene>
<dbReference type="InterPro" id="IPR013343">
    <property type="entry name" value="CRISPR-assoc_prot_Cas4"/>
</dbReference>
<keyword evidence="8 9" id="KW-0464">Manganese</keyword>
<proteinExistence type="inferred from homology"/>
<dbReference type="GO" id="GO:0051536">
    <property type="term" value="F:iron-sulfur cluster binding"/>
    <property type="evidence" value="ECO:0007669"/>
    <property type="project" value="UniProtKB-KW"/>
</dbReference>
<evidence type="ECO:0000259" key="10">
    <source>
        <dbReference type="Pfam" id="PF01930"/>
    </source>
</evidence>
<comment type="function">
    <text evidence="9">CRISPR (clustered regularly interspaced short palindromic repeat) is an adaptive immune system that provides protection against mobile genetic elements (viruses, transposable elements and conjugative plasmids). CRISPR clusters contain sequences complementary to antecedent mobile elements and target invading nucleic acids. CRISPR clusters are transcribed and processed into CRISPR RNA (crRNA).</text>
</comment>
<dbReference type="AlphaFoldDB" id="A0A1L5F7U7"/>
<evidence type="ECO:0000313" key="11">
    <source>
        <dbReference type="EMBL" id="APM39057.1"/>
    </source>
</evidence>
<comment type="cofactor">
    <cofactor evidence="9">
        <name>Mg(2+)</name>
        <dbReference type="ChEBI" id="CHEBI:18420"/>
    </cofactor>
    <cofactor evidence="9">
        <name>Mn(2+)</name>
        <dbReference type="ChEBI" id="CHEBI:29035"/>
    </cofactor>
    <text evidence="9">Mg(2+) or Mn(2+) required for ssDNA cleavage activity.</text>
</comment>
<keyword evidence="5 9" id="KW-0408">Iron</keyword>
<feature type="domain" description="DUF83" evidence="10">
    <location>
        <begin position="11"/>
        <end position="169"/>
    </location>
</feature>
<dbReference type="Gene3D" id="3.90.320.10">
    <property type="match status" value="1"/>
</dbReference>
<dbReference type="Pfam" id="PF01930">
    <property type="entry name" value="Cas_Cas4"/>
    <property type="match status" value="1"/>
</dbReference>
<keyword evidence="3 9" id="KW-0378">Hydrolase</keyword>
<dbReference type="EMBL" id="CP018335">
    <property type="protein sequence ID" value="APM39057.1"/>
    <property type="molecule type" value="Genomic_DNA"/>
</dbReference>
<dbReference type="InterPro" id="IPR022765">
    <property type="entry name" value="Dna2/Cas4_DUF83"/>
</dbReference>
<dbReference type="GO" id="GO:0046872">
    <property type="term" value="F:metal ion binding"/>
    <property type="evidence" value="ECO:0007669"/>
    <property type="project" value="UniProtKB-KW"/>
</dbReference>
<evidence type="ECO:0000256" key="3">
    <source>
        <dbReference type="ARBA" id="ARBA00022801"/>
    </source>
</evidence>
<evidence type="ECO:0000256" key="9">
    <source>
        <dbReference type="RuleBase" id="RU365022"/>
    </source>
</evidence>
<evidence type="ECO:0000313" key="12">
    <source>
        <dbReference type="Proteomes" id="UP000184604"/>
    </source>
</evidence>
<dbReference type="GO" id="GO:0004527">
    <property type="term" value="F:exonuclease activity"/>
    <property type="evidence" value="ECO:0007669"/>
    <property type="project" value="UniProtKB-KW"/>
</dbReference>
<evidence type="ECO:0000256" key="8">
    <source>
        <dbReference type="ARBA" id="ARBA00023211"/>
    </source>
</evidence>
<keyword evidence="7 9" id="KW-0051">Antiviral defense</keyword>
<dbReference type="GO" id="GO:0051607">
    <property type="term" value="P:defense response to virus"/>
    <property type="evidence" value="ECO:0007669"/>
    <property type="project" value="UniProtKB-KW"/>
</dbReference>
<organism evidence="11 12">
    <name type="scientific">Clostridium kluyveri</name>
    <dbReference type="NCBI Taxonomy" id="1534"/>
    <lineage>
        <taxon>Bacteria</taxon>
        <taxon>Bacillati</taxon>
        <taxon>Bacillota</taxon>
        <taxon>Clostridia</taxon>
        <taxon>Eubacteriales</taxon>
        <taxon>Clostridiaceae</taxon>
        <taxon>Clostridium</taxon>
    </lineage>
</organism>
<keyword evidence="6 9" id="KW-0411">Iron-sulfur</keyword>
<protein>
    <recommendedName>
        <fullName evidence="9">CRISPR-associated exonuclease Cas4</fullName>
        <ecNumber evidence="9">3.1.12.1</ecNumber>
    </recommendedName>
</protein>
<dbReference type="Proteomes" id="UP000184604">
    <property type="component" value="Chromosome"/>
</dbReference>
<comment type="cofactor">
    <cofactor evidence="9">
        <name>iron-sulfur cluster</name>
        <dbReference type="ChEBI" id="CHEBI:30408"/>
    </cofactor>
</comment>
<comment type="similarity">
    <text evidence="9">Belongs to the CRISPR-associated exonuclease Cas4 family.</text>
</comment>
<sequence length="170" mass="20182">MWKGELQLDINGVFLWYYNICKRELWLMSRKIVPDQQDENVDIGRFIHQNTYKRNKKEISFGNIKFDVIFRSKDNMVIGETKKSSKYKEASKWQLMFYLKTLKDAGIHASGQLLYPEERKREEVILDDTSSKELAEMISHIEYICSLDKPPGVKKIPYCKNCAYREYCFA</sequence>
<evidence type="ECO:0000256" key="5">
    <source>
        <dbReference type="ARBA" id="ARBA00023004"/>
    </source>
</evidence>
<keyword evidence="2 9" id="KW-0479">Metal-binding</keyword>
<accession>A0A1L5F7U7</accession>
<keyword evidence="4 9" id="KW-0269">Exonuclease</keyword>
<dbReference type="InterPro" id="IPR011604">
    <property type="entry name" value="PDDEXK-like_dom_sf"/>
</dbReference>
<dbReference type="PANTHER" id="PTHR37168">
    <property type="entry name" value="CRISPR-ASSOCIATED EXONUCLEASE CAS4"/>
    <property type="match status" value="1"/>
</dbReference>
<dbReference type="EC" id="3.1.12.1" evidence="9"/>
<evidence type="ECO:0000256" key="1">
    <source>
        <dbReference type="ARBA" id="ARBA00022722"/>
    </source>
</evidence>
<dbReference type="PANTHER" id="PTHR37168:SF2">
    <property type="entry name" value="CRISPR-ASSOCIATED EXONUCLEASE CAS4"/>
    <property type="match status" value="1"/>
</dbReference>
<evidence type="ECO:0000256" key="6">
    <source>
        <dbReference type="ARBA" id="ARBA00023014"/>
    </source>
</evidence>
<name>A0A1L5F7U7_CLOKL</name>
<evidence type="ECO:0000256" key="4">
    <source>
        <dbReference type="ARBA" id="ARBA00022839"/>
    </source>
</evidence>
<dbReference type="NCBIfam" id="TIGR00372">
    <property type="entry name" value="cas4"/>
    <property type="match status" value="1"/>
</dbReference>
<evidence type="ECO:0000256" key="7">
    <source>
        <dbReference type="ARBA" id="ARBA00023118"/>
    </source>
</evidence>
<evidence type="ECO:0000256" key="2">
    <source>
        <dbReference type="ARBA" id="ARBA00022723"/>
    </source>
</evidence>
<keyword evidence="1 9" id="KW-0540">Nuclease</keyword>